<name>A0A395I7U1_ASPHC</name>
<gene>
    <name evidence="2" type="ORF">BO97DRAFT_340758</name>
</gene>
<accession>A0A395I7U1</accession>
<proteinExistence type="predicted"/>
<evidence type="ECO:0000313" key="3">
    <source>
        <dbReference type="Proteomes" id="UP000248961"/>
    </source>
</evidence>
<dbReference type="AlphaFoldDB" id="A0A395I7U1"/>
<evidence type="ECO:0000256" key="1">
    <source>
        <dbReference type="SAM" id="MobiDB-lite"/>
    </source>
</evidence>
<protein>
    <submittedName>
        <fullName evidence="2">Uncharacterized protein</fullName>
    </submittedName>
</protein>
<dbReference type="PANTHER" id="PTHR35896">
    <property type="entry name" value="IG-LIKE DOMAIN-CONTAINING PROTEIN"/>
    <property type="match status" value="1"/>
</dbReference>
<reference evidence="2 3" key="1">
    <citation type="submission" date="2018-02" db="EMBL/GenBank/DDBJ databases">
        <title>The genomes of Aspergillus section Nigri reveals drivers in fungal speciation.</title>
        <authorList>
            <consortium name="DOE Joint Genome Institute"/>
            <person name="Vesth T.C."/>
            <person name="Nybo J."/>
            <person name="Theobald S."/>
            <person name="Brandl J."/>
            <person name="Frisvad J.C."/>
            <person name="Nielsen K.F."/>
            <person name="Lyhne E.K."/>
            <person name="Kogle M.E."/>
            <person name="Kuo A."/>
            <person name="Riley R."/>
            <person name="Clum A."/>
            <person name="Nolan M."/>
            <person name="Lipzen A."/>
            <person name="Salamov A."/>
            <person name="Henrissat B."/>
            <person name="Wiebenga A."/>
            <person name="De vries R.P."/>
            <person name="Grigoriev I.V."/>
            <person name="Mortensen U.H."/>
            <person name="Andersen M.R."/>
            <person name="Baker S.E."/>
        </authorList>
    </citation>
    <scope>NUCLEOTIDE SEQUENCE [LARGE SCALE GENOMIC DNA]</scope>
    <source>
        <strain evidence="2 3">CBS 101889</strain>
    </source>
</reference>
<keyword evidence="3" id="KW-1185">Reference proteome</keyword>
<evidence type="ECO:0000313" key="2">
    <source>
        <dbReference type="EMBL" id="RAL14254.1"/>
    </source>
</evidence>
<feature type="compositionally biased region" description="Basic and acidic residues" evidence="1">
    <location>
        <begin position="207"/>
        <end position="223"/>
    </location>
</feature>
<dbReference type="Proteomes" id="UP000248961">
    <property type="component" value="Unassembled WGS sequence"/>
</dbReference>
<feature type="region of interest" description="Disordered" evidence="1">
    <location>
        <begin position="203"/>
        <end position="223"/>
    </location>
</feature>
<feature type="non-terminal residue" evidence="2">
    <location>
        <position position="1"/>
    </location>
</feature>
<dbReference type="GeneID" id="37195901"/>
<dbReference type="EMBL" id="KZ824275">
    <property type="protein sequence ID" value="RAL14254.1"/>
    <property type="molecule type" value="Genomic_DNA"/>
</dbReference>
<dbReference type="RefSeq" id="XP_025553408.1">
    <property type="nucleotide sequence ID" value="XM_025691612.1"/>
</dbReference>
<sequence>YDSGRGCHSRCLRGATRMITIALAFWGLVSLGMQPSHSLKPRPPAPDVYRPETLEADLNLCDCGRSIDEAMRRKCVYDSLATAWLPPHCRDDALTVEFDRSGPSPDGSWPYYADANGTIPINKAQIALLGDGERSFWSLRDWHIAHCLFYWEKFIRMRETGVVMERRFDTVNHARHCRRLILNPLSFHKQLVEVPVMMSSGLEEMGQGEHEHTRHHPVESGQT</sequence>
<dbReference type="STRING" id="1450537.A0A395I7U1"/>
<dbReference type="PANTHER" id="PTHR35896:SF3">
    <property type="entry name" value="MAJOR FACILITATOR SUPERFAMILY TRANSPORTER"/>
    <property type="match status" value="1"/>
</dbReference>
<dbReference type="OrthoDB" id="3501153at2759"/>
<organism evidence="2 3">
    <name type="scientific">Aspergillus homomorphus (strain CBS 101889)</name>
    <dbReference type="NCBI Taxonomy" id="1450537"/>
    <lineage>
        <taxon>Eukaryota</taxon>
        <taxon>Fungi</taxon>
        <taxon>Dikarya</taxon>
        <taxon>Ascomycota</taxon>
        <taxon>Pezizomycotina</taxon>
        <taxon>Eurotiomycetes</taxon>
        <taxon>Eurotiomycetidae</taxon>
        <taxon>Eurotiales</taxon>
        <taxon>Aspergillaceae</taxon>
        <taxon>Aspergillus</taxon>
        <taxon>Aspergillus subgen. Circumdati</taxon>
    </lineage>
</organism>
<dbReference type="InterPro" id="IPR053008">
    <property type="entry name" value="Phomopsin_biosynth_assoc"/>
</dbReference>
<dbReference type="VEuPathDB" id="FungiDB:BO97DRAFT_340758"/>